<evidence type="ECO:0000256" key="2">
    <source>
        <dbReference type="ARBA" id="ARBA00023015"/>
    </source>
</evidence>
<evidence type="ECO:0000256" key="1">
    <source>
        <dbReference type="ARBA" id="ARBA00022491"/>
    </source>
</evidence>
<proteinExistence type="predicted"/>
<dbReference type="GO" id="GO:0045892">
    <property type="term" value="P:negative regulation of DNA-templated transcription"/>
    <property type="evidence" value="ECO:0007669"/>
    <property type="project" value="InterPro"/>
</dbReference>
<dbReference type="PROSITE" id="PS50977">
    <property type="entry name" value="HTH_TETR_2"/>
    <property type="match status" value="1"/>
</dbReference>
<name>A0A1I2LDZ3_9ACTN</name>
<dbReference type="InterPro" id="IPR009057">
    <property type="entry name" value="Homeodomain-like_sf"/>
</dbReference>
<keyword evidence="4" id="KW-0804">Transcription</keyword>
<evidence type="ECO:0000256" key="4">
    <source>
        <dbReference type="ARBA" id="ARBA00023163"/>
    </source>
</evidence>
<accession>A0A1I2LDZ3</accession>
<keyword evidence="1" id="KW-0678">Repressor</keyword>
<keyword evidence="2" id="KW-0805">Transcription regulation</keyword>
<dbReference type="InterPro" id="IPR004111">
    <property type="entry name" value="Repressor_TetR_C"/>
</dbReference>
<evidence type="ECO:0000259" key="6">
    <source>
        <dbReference type="PROSITE" id="PS50977"/>
    </source>
</evidence>
<dbReference type="SUPFAM" id="SSF46689">
    <property type="entry name" value="Homeodomain-like"/>
    <property type="match status" value="1"/>
</dbReference>
<gene>
    <name evidence="7" type="ORF">SAMN05421541_120121</name>
</gene>
<reference evidence="7 8" key="1">
    <citation type="submission" date="2016-10" db="EMBL/GenBank/DDBJ databases">
        <authorList>
            <person name="de Groot N.N."/>
        </authorList>
    </citation>
    <scope>NUCLEOTIDE SEQUENCE [LARGE SCALE GENOMIC DNA]</scope>
    <source>
        <strain evidence="7 8">DSM 43019</strain>
    </source>
</reference>
<dbReference type="GO" id="GO:0003677">
    <property type="term" value="F:DNA binding"/>
    <property type="evidence" value="ECO:0007669"/>
    <property type="project" value="UniProtKB-UniRule"/>
</dbReference>
<dbReference type="SUPFAM" id="SSF48498">
    <property type="entry name" value="Tetracyclin repressor-like, C-terminal domain"/>
    <property type="match status" value="1"/>
</dbReference>
<evidence type="ECO:0000313" key="7">
    <source>
        <dbReference type="EMBL" id="SFF75401.1"/>
    </source>
</evidence>
<sequence>MIDDGGSSAFSMRRLGAELGVDPSALYWHFRGREELFEAVAEILVDEIGAASLPWTAPWPELLTAYGVRLYEVLIRHPHAVIVFASRPVRSEFGVRAANHAVELMVADGFTAAQAVRAIQALRAYVVGCALDVSATAVTGLQPRRQSARPPADNLLAQGVLDAGEHFRPGLDAMIRGLSAVVARGTRGQPPA</sequence>
<dbReference type="InterPro" id="IPR003012">
    <property type="entry name" value="Tet_transcr_reg_TetR"/>
</dbReference>
<keyword evidence="8" id="KW-1185">Reference proteome</keyword>
<organism evidence="7 8">
    <name type="scientific">Actinoplanes philippinensis</name>
    <dbReference type="NCBI Taxonomy" id="35752"/>
    <lineage>
        <taxon>Bacteria</taxon>
        <taxon>Bacillati</taxon>
        <taxon>Actinomycetota</taxon>
        <taxon>Actinomycetes</taxon>
        <taxon>Micromonosporales</taxon>
        <taxon>Micromonosporaceae</taxon>
        <taxon>Actinoplanes</taxon>
    </lineage>
</organism>
<feature type="domain" description="HTH tetR-type" evidence="6">
    <location>
        <begin position="1"/>
        <end position="48"/>
    </location>
</feature>
<evidence type="ECO:0000256" key="3">
    <source>
        <dbReference type="ARBA" id="ARBA00023125"/>
    </source>
</evidence>
<dbReference type="InterPro" id="IPR036271">
    <property type="entry name" value="Tet_transcr_reg_TetR-rel_C_sf"/>
</dbReference>
<dbReference type="InterPro" id="IPR001647">
    <property type="entry name" value="HTH_TetR"/>
</dbReference>
<dbReference type="Proteomes" id="UP000199645">
    <property type="component" value="Unassembled WGS sequence"/>
</dbReference>
<feature type="DNA-binding region" description="H-T-H motif" evidence="5">
    <location>
        <begin position="11"/>
        <end position="30"/>
    </location>
</feature>
<dbReference type="PRINTS" id="PR00400">
    <property type="entry name" value="TETREPRESSOR"/>
</dbReference>
<dbReference type="Gene3D" id="1.10.357.10">
    <property type="entry name" value="Tetracycline Repressor, domain 2"/>
    <property type="match status" value="1"/>
</dbReference>
<dbReference type="EMBL" id="FONV01000020">
    <property type="protein sequence ID" value="SFF75401.1"/>
    <property type="molecule type" value="Genomic_DNA"/>
</dbReference>
<dbReference type="Pfam" id="PF02909">
    <property type="entry name" value="TetR_C_1"/>
    <property type="match status" value="1"/>
</dbReference>
<dbReference type="STRING" id="35752.SAMN05421541_120121"/>
<dbReference type="AlphaFoldDB" id="A0A1I2LDZ3"/>
<dbReference type="GO" id="GO:0046677">
    <property type="term" value="P:response to antibiotic"/>
    <property type="evidence" value="ECO:0007669"/>
    <property type="project" value="InterPro"/>
</dbReference>
<evidence type="ECO:0000256" key="5">
    <source>
        <dbReference type="PROSITE-ProRule" id="PRU00335"/>
    </source>
</evidence>
<dbReference type="Pfam" id="PF00440">
    <property type="entry name" value="TetR_N"/>
    <property type="match status" value="1"/>
</dbReference>
<protein>
    <submittedName>
        <fullName evidence="7">DNA-binding transcriptional regulator, AcrR family</fullName>
    </submittedName>
</protein>
<keyword evidence="3 5" id="KW-0238">DNA-binding</keyword>
<evidence type="ECO:0000313" key="8">
    <source>
        <dbReference type="Proteomes" id="UP000199645"/>
    </source>
</evidence>